<protein>
    <recommendedName>
        <fullName evidence="1">Thoeris protein ThsB TIR-like domain-containing protein</fullName>
    </recommendedName>
</protein>
<accession>A0A9W6C855</accession>
<evidence type="ECO:0000313" key="2">
    <source>
        <dbReference type="EMBL" id="GLG05703.1"/>
    </source>
</evidence>
<organism evidence="2 3">
    <name type="scientific">Sellimonas catena</name>
    <dbReference type="NCBI Taxonomy" id="2994035"/>
    <lineage>
        <taxon>Bacteria</taxon>
        <taxon>Bacillati</taxon>
        <taxon>Bacillota</taxon>
        <taxon>Clostridia</taxon>
        <taxon>Lachnospirales</taxon>
        <taxon>Lachnospiraceae</taxon>
        <taxon>Sellimonas</taxon>
    </lineage>
</organism>
<name>A0A9W6C855_9FIRM</name>
<feature type="domain" description="Thoeris protein ThsB TIR-like" evidence="1">
    <location>
        <begin position="6"/>
        <end position="107"/>
    </location>
</feature>
<dbReference type="InterPro" id="IPR015032">
    <property type="entry name" value="ThsB__TIR-like_domain"/>
</dbReference>
<dbReference type="EMBL" id="BSBO01000035">
    <property type="protein sequence ID" value="GLG05703.1"/>
    <property type="molecule type" value="Genomic_DNA"/>
</dbReference>
<sequence length="227" mass="26412">MGKKIFVSYKYKDNQVRNLSIYENSTVRDYVTKFEEVLDPSDNIYKGESEGEDLSLLSEGTIWEKLKNRIYDSSVTVIFISPGMKESWNSEKNQWIPWEISYSLKETSRKNKNGDAITSRTNAMLAVVLPDENGSYSYYLENKSCCVNGCTTHHTDKLFSIIRKNKFNLIDANKRTCDNGSTIWYGDVSYIEAVKWDDFISNYSTYIKKACLRQDNIDNYKIYKEIN</sequence>
<evidence type="ECO:0000259" key="1">
    <source>
        <dbReference type="Pfam" id="PF08937"/>
    </source>
</evidence>
<reference evidence="2 3" key="1">
    <citation type="journal article" date="2023" name="Int. J. Syst. Evol. Microbiol.">
        <title>Sellimonas catena sp. nov., isolated from human faeces.</title>
        <authorList>
            <person name="Hisatomi A."/>
            <person name="Ohkuma M."/>
            <person name="Sakamoto M."/>
        </authorList>
    </citation>
    <scope>NUCLEOTIDE SEQUENCE [LARGE SCALE GENOMIC DNA]</scope>
    <source>
        <strain evidence="2 3">12EGH17</strain>
    </source>
</reference>
<comment type="caution">
    <text evidence="2">The sequence shown here is derived from an EMBL/GenBank/DDBJ whole genome shotgun (WGS) entry which is preliminary data.</text>
</comment>
<evidence type="ECO:0000313" key="3">
    <source>
        <dbReference type="Proteomes" id="UP001145145"/>
    </source>
</evidence>
<gene>
    <name evidence="2" type="ORF">Selli1_28770</name>
</gene>
<dbReference type="Pfam" id="PF08937">
    <property type="entry name" value="ThsB_TIR"/>
    <property type="match status" value="1"/>
</dbReference>
<dbReference type="RefSeq" id="WP_281873661.1">
    <property type="nucleotide sequence ID" value="NZ_BSBO01000035.1"/>
</dbReference>
<dbReference type="AlphaFoldDB" id="A0A9W6C855"/>
<dbReference type="Proteomes" id="UP001145145">
    <property type="component" value="Unassembled WGS sequence"/>
</dbReference>
<keyword evidence="3" id="KW-1185">Reference proteome</keyword>
<proteinExistence type="predicted"/>